<feature type="domain" description="Protein root UVB sensitive/RUS" evidence="7">
    <location>
        <begin position="45"/>
        <end position="290"/>
    </location>
</feature>
<feature type="transmembrane region" description="Helical" evidence="6">
    <location>
        <begin position="252"/>
        <end position="270"/>
    </location>
</feature>
<dbReference type="AlphaFoldDB" id="A0A409WHP1"/>
<dbReference type="InParanoid" id="A0A409WHP1"/>
<dbReference type="GO" id="GO:0016020">
    <property type="term" value="C:membrane"/>
    <property type="evidence" value="ECO:0007669"/>
    <property type="project" value="UniProtKB-SubCell"/>
</dbReference>
<name>A0A409WHP1_PSICY</name>
<feature type="transmembrane region" description="Helical" evidence="6">
    <location>
        <begin position="229"/>
        <end position="246"/>
    </location>
</feature>
<keyword evidence="5 6" id="KW-0472">Membrane</keyword>
<evidence type="ECO:0000256" key="3">
    <source>
        <dbReference type="ARBA" id="ARBA00022692"/>
    </source>
</evidence>
<gene>
    <name evidence="8" type="ORF">CVT25_015560</name>
</gene>
<evidence type="ECO:0000313" key="8">
    <source>
        <dbReference type="EMBL" id="PPQ78005.1"/>
    </source>
</evidence>
<reference evidence="8 9" key="1">
    <citation type="journal article" date="2018" name="Evol. Lett.">
        <title>Horizontal gene cluster transfer increased hallucinogenic mushroom diversity.</title>
        <authorList>
            <person name="Reynolds H.T."/>
            <person name="Vijayakumar V."/>
            <person name="Gluck-Thaler E."/>
            <person name="Korotkin H.B."/>
            <person name="Matheny P.B."/>
            <person name="Slot J.C."/>
        </authorList>
    </citation>
    <scope>NUCLEOTIDE SEQUENCE [LARGE SCALE GENOMIC DNA]</scope>
    <source>
        <strain evidence="8 9">2631</strain>
    </source>
</reference>
<sequence length="481" mass="52065">MGVSVIKERSDSGGIIQTYLAEGGVTVTGSSLSEKGARHVGWIYIVDLLTRVFLPAGYPNSVSPGFAMISKSPFSYQILNALQAFCNSLAGLLSSRAILQEFGVGDPTASATTALLLTVLQDVFGRLTTILSAHLIGSSLYPEAKTYRLLADVLNDTAVILDTLSPFFNSFSIPGLRIAFLCLSAIFKSLCSISAGGSKAAITMHFATPLTGKGDVGDLNAKDASKETVLALLGMLLGTLIVPYVSTPFTTYTSLFVLVGLHLGINYYGVRGLILRSLNRQRLGIAWQMYKISPASEAPAPSKVAQMERIFDFSGIIYDVNSSSPLGKCAIGSSFSEIVRGDCHPVLLDLFAGDRYIIWFDHGCLRQEQNDTILCGPITRLHIFLKDGYTNDDQLRAWIQSVEVCKITTSARQQNILQPISALSLLKTTHGQVSSQYRDFVKKLQSVGWNTDDSAIMTGSPASVITNISIDDHLPEDRKTR</sequence>
<dbReference type="Proteomes" id="UP000283269">
    <property type="component" value="Unassembled WGS sequence"/>
</dbReference>
<dbReference type="PANTHER" id="PTHR12770:SF31">
    <property type="entry name" value="RUS FAMILY MEMBER 1"/>
    <property type="match status" value="1"/>
</dbReference>
<evidence type="ECO:0000259" key="7">
    <source>
        <dbReference type="Pfam" id="PF04884"/>
    </source>
</evidence>
<evidence type="ECO:0000256" key="6">
    <source>
        <dbReference type="SAM" id="Phobius"/>
    </source>
</evidence>
<organism evidence="8 9">
    <name type="scientific">Psilocybe cyanescens</name>
    <dbReference type="NCBI Taxonomy" id="93625"/>
    <lineage>
        <taxon>Eukaryota</taxon>
        <taxon>Fungi</taxon>
        <taxon>Dikarya</taxon>
        <taxon>Basidiomycota</taxon>
        <taxon>Agaricomycotina</taxon>
        <taxon>Agaricomycetes</taxon>
        <taxon>Agaricomycetidae</taxon>
        <taxon>Agaricales</taxon>
        <taxon>Agaricineae</taxon>
        <taxon>Strophariaceae</taxon>
        <taxon>Psilocybe</taxon>
    </lineage>
</organism>
<evidence type="ECO:0000256" key="1">
    <source>
        <dbReference type="ARBA" id="ARBA00004370"/>
    </source>
</evidence>
<keyword evidence="3 6" id="KW-0812">Transmembrane</keyword>
<accession>A0A409WHP1</accession>
<evidence type="ECO:0000256" key="5">
    <source>
        <dbReference type="ARBA" id="ARBA00023136"/>
    </source>
</evidence>
<dbReference type="OrthoDB" id="364779at2759"/>
<dbReference type="EMBL" id="NHYD01003429">
    <property type="protein sequence ID" value="PPQ78005.1"/>
    <property type="molecule type" value="Genomic_DNA"/>
</dbReference>
<comment type="similarity">
    <text evidence="2">Belongs to the RUS1 family.</text>
</comment>
<comment type="caution">
    <text evidence="8">The sequence shown here is derived from an EMBL/GenBank/DDBJ whole genome shotgun (WGS) entry which is preliminary data.</text>
</comment>
<keyword evidence="9" id="KW-1185">Reference proteome</keyword>
<evidence type="ECO:0000256" key="4">
    <source>
        <dbReference type="ARBA" id="ARBA00022989"/>
    </source>
</evidence>
<dbReference type="InterPro" id="IPR006968">
    <property type="entry name" value="RUS_fam"/>
</dbReference>
<evidence type="ECO:0000256" key="2">
    <source>
        <dbReference type="ARBA" id="ARBA00007558"/>
    </source>
</evidence>
<dbReference type="InterPro" id="IPR054549">
    <property type="entry name" value="UVB_sens_RUS_dom"/>
</dbReference>
<evidence type="ECO:0000313" key="9">
    <source>
        <dbReference type="Proteomes" id="UP000283269"/>
    </source>
</evidence>
<keyword evidence="4 6" id="KW-1133">Transmembrane helix</keyword>
<protein>
    <recommendedName>
        <fullName evidence="7">Protein root UVB sensitive/RUS domain-containing protein</fullName>
    </recommendedName>
</protein>
<proteinExistence type="inferred from homology"/>
<comment type="subcellular location">
    <subcellularLocation>
        <location evidence="1">Membrane</location>
    </subcellularLocation>
</comment>
<dbReference type="Pfam" id="PF04884">
    <property type="entry name" value="UVB_sens_prot"/>
    <property type="match status" value="1"/>
</dbReference>
<dbReference type="PANTHER" id="PTHR12770">
    <property type="entry name" value="RUS1 FAMILY PROTEIN C16ORF58"/>
    <property type="match status" value="1"/>
</dbReference>